<feature type="transmembrane region" description="Helical" evidence="1">
    <location>
        <begin position="27"/>
        <end position="47"/>
    </location>
</feature>
<name>A0A932I4F9_UNCTE</name>
<evidence type="ECO:0000313" key="3">
    <source>
        <dbReference type="Proteomes" id="UP000782312"/>
    </source>
</evidence>
<dbReference type="AlphaFoldDB" id="A0A932I4F9"/>
<comment type="caution">
    <text evidence="2">The sequence shown here is derived from an EMBL/GenBank/DDBJ whole genome shotgun (WGS) entry which is preliminary data.</text>
</comment>
<dbReference type="PANTHER" id="PTHR35335:SF1">
    <property type="entry name" value="UPF0716 PROTEIN FXSA"/>
    <property type="match status" value="1"/>
</dbReference>
<proteinExistence type="predicted"/>
<dbReference type="GO" id="GO:0016020">
    <property type="term" value="C:membrane"/>
    <property type="evidence" value="ECO:0007669"/>
    <property type="project" value="InterPro"/>
</dbReference>
<dbReference type="NCBIfam" id="NF008528">
    <property type="entry name" value="PRK11463.1-2"/>
    <property type="match status" value="1"/>
</dbReference>
<evidence type="ECO:0000256" key="1">
    <source>
        <dbReference type="SAM" id="Phobius"/>
    </source>
</evidence>
<accession>A0A932I4F9</accession>
<sequence length="131" mass="14371">MFFRLFLLFTAIPLLELMILIEIGGRIGMLATLGIVILTGVVGAWIARLQGLSVLRNIQREMAEGRVPAVPLVDGALVLAGGVLLLTPGLLTDLMGLSLMVPAVRASIRRWAMERLERSVREGKVRFYHHG</sequence>
<reference evidence="2" key="1">
    <citation type="submission" date="2020-07" db="EMBL/GenBank/DDBJ databases">
        <title>Huge and variable diversity of episymbiotic CPR bacteria and DPANN archaea in groundwater ecosystems.</title>
        <authorList>
            <person name="He C.Y."/>
            <person name="Keren R."/>
            <person name="Whittaker M."/>
            <person name="Farag I.F."/>
            <person name="Doudna J."/>
            <person name="Cate J.H.D."/>
            <person name="Banfield J.F."/>
        </authorList>
    </citation>
    <scope>NUCLEOTIDE SEQUENCE</scope>
    <source>
        <strain evidence="2">NC_groundwater_763_Ag_S-0.2um_68_21</strain>
    </source>
</reference>
<evidence type="ECO:0000313" key="2">
    <source>
        <dbReference type="EMBL" id="MBI3129141.1"/>
    </source>
</evidence>
<dbReference type="InterPro" id="IPR007313">
    <property type="entry name" value="FxsA"/>
</dbReference>
<keyword evidence="1" id="KW-0472">Membrane</keyword>
<dbReference type="EMBL" id="JACPUR010000038">
    <property type="protein sequence ID" value="MBI3129141.1"/>
    <property type="molecule type" value="Genomic_DNA"/>
</dbReference>
<gene>
    <name evidence="2" type="ORF">HYZ11_16160</name>
</gene>
<dbReference type="Pfam" id="PF04186">
    <property type="entry name" value="FxsA"/>
    <property type="match status" value="1"/>
</dbReference>
<dbReference type="Proteomes" id="UP000782312">
    <property type="component" value="Unassembled WGS sequence"/>
</dbReference>
<dbReference type="PANTHER" id="PTHR35335">
    <property type="entry name" value="UPF0716 PROTEIN FXSA"/>
    <property type="match status" value="1"/>
</dbReference>
<protein>
    <submittedName>
        <fullName evidence="2">FxsA family protein</fullName>
    </submittedName>
</protein>
<keyword evidence="1" id="KW-0812">Transmembrane</keyword>
<organism evidence="2 3">
    <name type="scientific">Tectimicrobiota bacterium</name>
    <dbReference type="NCBI Taxonomy" id="2528274"/>
    <lineage>
        <taxon>Bacteria</taxon>
        <taxon>Pseudomonadati</taxon>
        <taxon>Nitrospinota/Tectimicrobiota group</taxon>
        <taxon>Candidatus Tectimicrobiota</taxon>
    </lineage>
</organism>
<keyword evidence="1" id="KW-1133">Transmembrane helix</keyword>
<feature type="transmembrane region" description="Helical" evidence="1">
    <location>
        <begin position="67"/>
        <end position="84"/>
    </location>
</feature>